<feature type="active site" description="Proton donor/acceptor" evidence="2">
    <location>
        <position position="270"/>
    </location>
</feature>
<dbReference type="PRINTS" id="PR01790">
    <property type="entry name" value="SMP30FAMILY"/>
</dbReference>
<keyword evidence="3" id="KW-0862">Zinc</keyword>
<dbReference type="InterPro" id="IPR005511">
    <property type="entry name" value="SMP-30"/>
</dbReference>
<dbReference type="RefSeq" id="WP_200353526.1">
    <property type="nucleotide sequence ID" value="NZ_JAENIL010000001.1"/>
</dbReference>
<evidence type="ECO:0000313" key="6">
    <source>
        <dbReference type="EMBL" id="MBK1875311.1"/>
    </source>
</evidence>
<feature type="domain" description="SMP-30/Gluconolactonase/LRE-like region" evidence="5">
    <location>
        <begin position="61"/>
        <end position="324"/>
    </location>
</feature>
<proteinExistence type="predicted"/>
<dbReference type="Pfam" id="PF08450">
    <property type="entry name" value="SGL"/>
    <property type="match status" value="1"/>
</dbReference>
<dbReference type="GO" id="GO:0046872">
    <property type="term" value="F:metal ion binding"/>
    <property type="evidence" value="ECO:0007669"/>
    <property type="project" value="UniProtKB-KW"/>
</dbReference>
<accession>A0A934RUZ3</accession>
<gene>
    <name evidence="6" type="ORF">JIN87_00455</name>
</gene>
<reference evidence="6" key="1">
    <citation type="submission" date="2021-01" db="EMBL/GenBank/DDBJ databases">
        <title>Modified the classification status of verrucomicrobia.</title>
        <authorList>
            <person name="Feng X."/>
        </authorList>
    </citation>
    <scope>NUCLEOTIDE SEQUENCE</scope>
    <source>
        <strain evidence="6">KCTC 13126</strain>
    </source>
</reference>
<feature type="binding site" evidence="3">
    <location>
        <position position="270"/>
    </location>
    <ligand>
        <name>a divalent metal cation</name>
        <dbReference type="ChEBI" id="CHEBI:60240"/>
    </ligand>
</feature>
<keyword evidence="1" id="KW-0378">Hydrolase</keyword>
<evidence type="ECO:0000313" key="7">
    <source>
        <dbReference type="Proteomes" id="UP000617628"/>
    </source>
</evidence>
<dbReference type="PANTHER" id="PTHR47572:SF4">
    <property type="entry name" value="LACTONASE DRP35"/>
    <property type="match status" value="1"/>
</dbReference>
<dbReference type="EMBL" id="JAENIL010000001">
    <property type="protein sequence ID" value="MBK1875311.1"/>
    <property type="molecule type" value="Genomic_DNA"/>
</dbReference>
<protein>
    <submittedName>
        <fullName evidence="6">SMP-30/gluconolactonase/LRE family protein</fullName>
    </submittedName>
</protein>
<evidence type="ECO:0000256" key="4">
    <source>
        <dbReference type="SAM" id="SignalP"/>
    </source>
</evidence>
<keyword evidence="7" id="KW-1185">Reference proteome</keyword>
<dbReference type="SUPFAM" id="SSF63829">
    <property type="entry name" value="Calcium-dependent phosphotriesterase"/>
    <property type="match status" value="1"/>
</dbReference>
<feature type="chain" id="PRO_5036675583" evidence="4">
    <location>
        <begin position="24"/>
        <end position="340"/>
    </location>
</feature>
<dbReference type="InterPro" id="IPR051262">
    <property type="entry name" value="SMP-30/CGR1_Lactonase"/>
</dbReference>
<comment type="cofactor">
    <cofactor evidence="3">
        <name>Zn(2+)</name>
        <dbReference type="ChEBI" id="CHEBI:29105"/>
    </cofactor>
    <text evidence="3">Binds 1 divalent metal cation per subunit.</text>
</comment>
<comment type="caution">
    <text evidence="6">The sequence shown here is derived from an EMBL/GenBank/DDBJ whole genome shotgun (WGS) entry which is preliminary data.</text>
</comment>
<dbReference type="Proteomes" id="UP000617628">
    <property type="component" value="Unassembled WGS sequence"/>
</dbReference>
<dbReference type="Gene3D" id="2.120.10.30">
    <property type="entry name" value="TolB, C-terminal domain"/>
    <property type="match status" value="1"/>
</dbReference>
<feature type="binding site" evidence="3">
    <location>
        <position position="214"/>
    </location>
    <ligand>
        <name>a divalent metal cation</name>
        <dbReference type="ChEBI" id="CHEBI:60240"/>
    </ligand>
</feature>
<evidence type="ECO:0000256" key="3">
    <source>
        <dbReference type="PIRSR" id="PIRSR605511-2"/>
    </source>
</evidence>
<evidence type="ECO:0000259" key="5">
    <source>
        <dbReference type="Pfam" id="PF08450"/>
    </source>
</evidence>
<dbReference type="AlphaFoldDB" id="A0A934RUZ3"/>
<keyword evidence="3" id="KW-0479">Metal-binding</keyword>
<organism evidence="6 7">
    <name type="scientific">Pelagicoccus mobilis</name>
    <dbReference type="NCBI Taxonomy" id="415221"/>
    <lineage>
        <taxon>Bacteria</taxon>
        <taxon>Pseudomonadati</taxon>
        <taxon>Verrucomicrobiota</taxon>
        <taxon>Opitutia</taxon>
        <taxon>Puniceicoccales</taxon>
        <taxon>Pelagicoccaceae</taxon>
        <taxon>Pelagicoccus</taxon>
    </lineage>
</organism>
<feature type="binding site" evidence="3">
    <location>
        <position position="160"/>
    </location>
    <ligand>
        <name>substrate</name>
    </ligand>
</feature>
<feature type="binding site" evidence="3">
    <location>
        <position position="63"/>
    </location>
    <ligand>
        <name>a divalent metal cation</name>
        <dbReference type="ChEBI" id="CHEBI:60240"/>
    </ligand>
</feature>
<dbReference type="PANTHER" id="PTHR47572">
    <property type="entry name" value="LIPOPROTEIN-RELATED"/>
    <property type="match status" value="1"/>
</dbReference>
<evidence type="ECO:0000256" key="1">
    <source>
        <dbReference type="ARBA" id="ARBA00022801"/>
    </source>
</evidence>
<dbReference type="InterPro" id="IPR011042">
    <property type="entry name" value="6-blade_b-propeller_TolB-like"/>
</dbReference>
<dbReference type="InterPro" id="IPR013658">
    <property type="entry name" value="SGL"/>
</dbReference>
<evidence type="ECO:0000256" key="2">
    <source>
        <dbReference type="PIRSR" id="PIRSR605511-1"/>
    </source>
</evidence>
<dbReference type="GO" id="GO:0016787">
    <property type="term" value="F:hydrolase activity"/>
    <property type="evidence" value="ECO:0007669"/>
    <property type="project" value="UniProtKB-KW"/>
</dbReference>
<keyword evidence="4" id="KW-0732">Signal</keyword>
<name>A0A934RUZ3_9BACT</name>
<sequence>MIRSRFKLLLSSTALSLLLPASAQDSTNYPTIGEIVRFSDEANKILSSDAKIEVISSGYVWSEGPAWNKQGGFLAFSDVPENKVYKWVEGKGASLWIQPSGYTGLGEYAGSDGSNGLAFDDAGNLYSCECGDRRISILTKGQGKRTLADNYNGMRFNSPNDISLHSNGDIYFTDPEYGLPKPGLDGKETPYMGVYVIRKDGSVELVDDSLTAPNGIALSVDEKTLYVANSDRANNPKVYAYPIKKDGSFGKRRTFFNAQDYPALKGMSPDGMKFDARGNLWIGGIIGGVVLNPQGAPIALINSGEKISNCAFGGPDGSTLYMTSDTYIIKVETKVKGIGF</sequence>
<feature type="signal peptide" evidence="4">
    <location>
        <begin position="1"/>
        <end position="23"/>
    </location>
</feature>